<dbReference type="Proteomes" id="UP000694411">
    <property type="component" value="Chromosome 7b"/>
</dbReference>
<proteinExistence type="predicted"/>
<evidence type="ECO:0008006" key="5">
    <source>
        <dbReference type="Google" id="ProtNLM"/>
    </source>
</evidence>
<evidence type="ECO:0000256" key="1">
    <source>
        <dbReference type="SAM" id="MobiDB-lite"/>
    </source>
</evidence>
<evidence type="ECO:0000313" key="3">
    <source>
        <dbReference type="Ensembl" id="ENSTGEP00000018774.1"/>
    </source>
</evidence>
<keyword evidence="2" id="KW-0812">Transmembrane</keyword>
<keyword evidence="2" id="KW-0472">Membrane</keyword>
<protein>
    <recommendedName>
        <fullName evidence="5">Coiled-coil domain containing 107</fullName>
    </recommendedName>
</protein>
<dbReference type="InterPro" id="IPR038779">
    <property type="entry name" value="CCDC107"/>
</dbReference>
<keyword evidence="4" id="KW-1185">Reference proteome</keyword>
<dbReference type="AlphaFoldDB" id="A0A8D2FD62"/>
<evidence type="ECO:0000256" key="2">
    <source>
        <dbReference type="SAM" id="Phobius"/>
    </source>
</evidence>
<name>A0A8D2FD62_THEGE</name>
<feature type="compositionally biased region" description="Polar residues" evidence="1">
    <location>
        <begin position="67"/>
        <end position="80"/>
    </location>
</feature>
<evidence type="ECO:0000313" key="4">
    <source>
        <dbReference type="Proteomes" id="UP000694411"/>
    </source>
</evidence>
<keyword evidence="2" id="KW-1133">Transmembrane helix</keyword>
<sequence>MSLQIQSLSVSQQCRHSPGRGELLQGRGTIFLISVETSVPQPWLRRRTGNGNVGSCDPQSQRRKEPPSQNVPRQFQPTRRASVCQQPISNGYINILEAETVFGLEAASGLVSGNDYLLCPPSTGNPTHVGPGATECWQLLLKDQHEGARARVLLLGMLYTSAIVAFVLYKCFRCKDDEAPVLQEETGRKQPLQLEQQLIQTEQHLDNLMAQLDPLFECVTTLAGAQ</sequence>
<accession>A0A8D2FD62</accession>
<reference evidence="3" key="2">
    <citation type="submission" date="2025-08" db="UniProtKB">
        <authorList>
            <consortium name="Ensembl"/>
        </authorList>
    </citation>
    <scope>IDENTIFICATION</scope>
</reference>
<reference evidence="3" key="3">
    <citation type="submission" date="2025-09" db="UniProtKB">
        <authorList>
            <consortium name="Ensembl"/>
        </authorList>
    </citation>
    <scope>IDENTIFICATION</scope>
</reference>
<dbReference type="PANTHER" id="PTHR37345:SF1">
    <property type="entry name" value="COILED-COIL DOMAIN-CONTAINING PROTEIN 107"/>
    <property type="match status" value="1"/>
</dbReference>
<organism evidence="3 4">
    <name type="scientific">Theropithecus gelada</name>
    <name type="common">Gelada baboon</name>
    <dbReference type="NCBI Taxonomy" id="9565"/>
    <lineage>
        <taxon>Eukaryota</taxon>
        <taxon>Metazoa</taxon>
        <taxon>Chordata</taxon>
        <taxon>Craniata</taxon>
        <taxon>Vertebrata</taxon>
        <taxon>Euteleostomi</taxon>
        <taxon>Mammalia</taxon>
        <taxon>Eutheria</taxon>
        <taxon>Euarchontoglires</taxon>
        <taxon>Primates</taxon>
        <taxon>Haplorrhini</taxon>
        <taxon>Catarrhini</taxon>
        <taxon>Cercopithecidae</taxon>
        <taxon>Cercopithecinae</taxon>
        <taxon>Theropithecus</taxon>
    </lineage>
</organism>
<dbReference type="Ensembl" id="ENSTGET00000022353.1">
    <property type="protein sequence ID" value="ENSTGEP00000018774.1"/>
    <property type="gene ID" value="ENSTGEG00000015121.1"/>
</dbReference>
<feature type="transmembrane region" description="Helical" evidence="2">
    <location>
        <begin position="152"/>
        <end position="169"/>
    </location>
</feature>
<reference evidence="3" key="1">
    <citation type="submission" date="2018-05" db="EMBL/GenBank/DDBJ databases">
        <title>Whole genome of Theropithecus gelada.</title>
        <authorList>
            <person name="Chiou K.L."/>
            <person name="Snyder-Mackler N."/>
        </authorList>
    </citation>
    <scope>NUCLEOTIDE SEQUENCE [LARGE SCALE GENOMIC DNA]</scope>
</reference>
<dbReference type="PANTHER" id="PTHR37345">
    <property type="entry name" value="COILED-COIL DOMAIN-CONTAINING PROTEIN 107"/>
    <property type="match status" value="1"/>
</dbReference>
<feature type="region of interest" description="Disordered" evidence="1">
    <location>
        <begin position="43"/>
        <end position="80"/>
    </location>
</feature>